<feature type="domain" description="Corticotropin-releasing factor" evidence="9">
    <location>
        <begin position="97"/>
        <end position="136"/>
    </location>
</feature>
<accession>A0AA97L0L3</accession>
<dbReference type="GO" id="GO:0005615">
    <property type="term" value="C:extracellular space"/>
    <property type="evidence" value="ECO:0007669"/>
    <property type="project" value="TreeGrafter"/>
</dbReference>
<comment type="subcellular location">
    <subcellularLocation>
        <location evidence="1">Secreted</location>
    </subcellularLocation>
</comment>
<evidence type="ECO:0000256" key="7">
    <source>
        <dbReference type="SAM" id="MobiDB-lite"/>
    </source>
</evidence>
<dbReference type="PANTHER" id="PTHR15035">
    <property type="entry name" value="CORTICOLIBERIN/UROCORTIN"/>
    <property type="match status" value="1"/>
</dbReference>
<sequence length="138" mass="15633">MMARMVPTASFLVLLFLPPKSCLPLEWPRPAPPRFTPVGASPRGQWPSLWEPEDEPSSPAADPRPLQSCKPPGPAHLSRQQQQQRAERSAPSSKRRDGRPNSLDLTFHLLREFLEMSREERLAQKARSNKILLHNIGK</sequence>
<dbReference type="Pfam" id="PF00473">
    <property type="entry name" value="CRF"/>
    <property type="match status" value="1"/>
</dbReference>
<proteinExistence type="inferred from homology"/>
<keyword evidence="5" id="KW-0372">Hormone</keyword>
<dbReference type="InterPro" id="IPR003620">
    <property type="entry name" value="Urocortin_CRF"/>
</dbReference>
<evidence type="ECO:0000256" key="2">
    <source>
        <dbReference type="ARBA" id="ARBA00009287"/>
    </source>
</evidence>
<evidence type="ECO:0000256" key="4">
    <source>
        <dbReference type="ARBA" id="ARBA00022685"/>
    </source>
</evidence>
<evidence type="ECO:0000259" key="9">
    <source>
        <dbReference type="SMART" id="SM00039"/>
    </source>
</evidence>
<dbReference type="Gene3D" id="6.10.250.1920">
    <property type="match status" value="1"/>
</dbReference>
<dbReference type="GO" id="GO:0051464">
    <property type="term" value="P:positive regulation of cortisol secretion"/>
    <property type="evidence" value="ECO:0007669"/>
    <property type="project" value="TreeGrafter"/>
</dbReference>
<protein>
    <submittedName>
        <fullName evidence="11">Corticoliberin-like</fullName>
    </submittedName>
</protein>
<dbReference type="GeneID" id="129331359"/>
<dbReference type="GO" id="GO:0070093">
    <property type="term" value="P:negative regulation of glucagon secretion"/>
    <property type="evidence" value="ECO:0007669"/>
    <property type="project" value="TreeGrafter"/>
</dbReference>
<comment type="similarity">
    <text evidence="2">Belongs to the sauvagine/corticotropin-releasing factor/urotensin I family.</text>
</comment>
<feature type="signal peptide" evidence="8">
    <location>
        <begin position="1"/>
        <end position="22"/>
    </location>
</feature>
<evidence type="ECO:0000313" key="10">
    <source>
        <dbReference type="Proteomes" id="UP001190640"/>
    </source>
</evidence>
<evidence type="ECO:0000256" key="1">
    <source>
        <dbReference type="ARBA" id="ARBA00004613"/>
    </source>
</evidence>
<keyword evidence="10" id="KW-1185">Reference proteome</keyword>
<reference evidence="11" key="1">
    <citation type="submission" date="2025-08" db="UniProtKB">
        <authorList>
            <consortium name="RefSeq"/>
        </authorList>
    </citation>
    <scope>IDENTIFICATION</scope>
    <source>
        <tissue evidence="11">Blood</tissue>
    </source>
</reference>
<evidence type="ECO:0000256" key="3">
    <source>
        <dbReference type="ARBA" id="ARBA00022525"/>
    </source>
</evidence>
<dbReference type="GO" id="GO:0032811">
    <property type="term" value="P:negative regulation of epinephrine secretion"/>
    <property type="evidence" value="ECO:0007669"/>
    <property type="project" value="TreeGrafter"/>
</dbReference>
<dbReference type="PRINTS" id="PR01612">
    <property type="entry name" value="CRFFAMILY"/>
</dbReference>
<dbReference type="Proteomes" id="UP001190640">
    <property type="component" value="Chromosome 5"/>
</dbReference>
<keyword evidence="4" id="KW-0165">Cleavage on pair of basic residues</keyword>
<keyword evidence="6 8" id="KW-0732">Signal</keyword>
<gene>
    <name evidence="11" type="primary">LOC129331359</name>
</gene>
<dbReference type="RefSeq" id="XP_054837856.1">
    <property type="nucleotide sequence ID" value="XM_054981881.1"/>
</dbReference>
<evidence type="ECO:0000256" key="5">
    <source>
        <dbReference type="ARBA" id="ARBA00022702"/>
    </source>
</evidence>
<feature type="region of interest" description="Disordered" evidence="7">
    <location>
        <begin position="29"/>
        <end position="103"/>
    </location>
</feature>
<organism evidence="10 11">
    <name type="scientific">Eublepharis macularius</name>
    <name type="common">Leopard gecko</name>
    <name type="synonym">Cyrtodactylus macularius</name>
    <dbReference type="NCBI Taxonomy" id="481883"/>
    <lineage>
        <taxon>Eukaryota</taxon>
        <taxon>Metazoa</taxon>
        <taxon>Chordata</taxon>
        <taxon>Craniata</taxon>
        <taxon>Vertebrata</taxon>
        <taxon>Euteleostomi</taxon>
        <taxon>Lepidosauria</taxon>
        <taxon>Squamata</taxon>
        <taxon>Bifurcata</taxon>
        <taxon>Gekkota</taxon>
        <taxon>Eublepharidae</taxon>
        <taxon>Eublepharinae</taxon>
        <taxon>Eublepharis</taxon>
    </lineage>
</organism>
<dbReference type="AlphaFoldDB" id="A0AA97L0L3"/>
<dbReference type="SMART" id="SM00039">
    <property type="entry name" value="CRF"/>
    <property type="match status" value="1"/>
</dbReference>
<evidence type="ECO:0000313" key="11">
    <source>
        <dbReference type="RefSeq" id="XP_054837856.1"/>
    </source>
</evidence>
<dbReference type="InterPro" id="IPR000187">
    <property type="entry name" value="CRF"/>
</dbReference>
<evidence type="ECO:0000256" key="6">
    <source>
        <dbReference type="ARBA" id="ARBA00022729"/>
    </source>
</evidence>
<dbReference type="GO" id="GO:0017045">
    <property type="term" value="F:corticotropin-releasing hormone activity"/>
    <property type="evidence" value="ECO:0007669"/>
    <property type="project" value="TreeGrafter"/>
</dbReference>
<name>A0AA97L0L3_EUBMA</name>
<dbReference type="KEGG" id="emc:129331359"/>
<evidence type="ECO:0000256" key="8">
    <source>
        <dbReference type="SAM" id="SignalP"/>
    </source>
</evidence>
<keyword evidence="3" id="KW-0964">Secreted</keyword>
<dbReference type="PANTHER" id="PTHR15035:SF9">
    <property type="entry name" value="CORTICOLIBERIN"/>
    <property type="match status" value="1"/>
</dbReference>
<feature type="chain" id="PRO_5041698504" evidence="8">
    <location>
        <begin position="23"/>
        <end position="138"/>
    </location>
</feature>